<name>A0AAN6S8B8_9PEZI</name>
<evidence type="ECO:0008006" key="3">
    <source>
        <dbReference type="Google" id="ProtNLM"/>
    </source>
</evidence>
<dbReference type="Gene3D" id="1.10.510.10">
    <property type="entry name" value="Transferase(Phosphotransferase) domain 1"/>
    <property type="match status" value="1"/>
</dbReference>
<comment type="caution">
    <text evidence="1">The sequence shown here is derived from an EMBL/GenBank/DDBJ whole genome shotgun (WGS) entry which is preliminary data.</text>
</comment>
<dbReference type="InterPro" id="IPR011009">
    <property type="entry name" value="Kinase-like_dom_sf"/>
</dbReference>
<dbReference type="EMBL" id="MU853763">
    <property type="protein sequence ID" value="KAK3943758.1"/>
    <property type="molecule type" value="Genomic_DNA"/>
</dbReference>
<proteinExistence type="predicted"/>
<dbReference type="SUPFAM" id="SSF56112">
    <property type="entry name" value="Protein kinase-like (PK-like)"/>
    <property type="match status" value="1"/>
</dbReference>
<organism evidence="1 2">
    <name type="scientific">Diplogelasinospora grovesii</name>
    <dbReference type="NCBI Taxonomy" id="303347"/>
    <lineage>
        <taxon>Eukaryota</taxon>
        <taxon>Fungi</taxon>
        <taxon>Dikarya</taxon>
        <taxon>Ascomycota</taxon>
        <taxon>Pezizomycotina</taxon>
        <taxon>Sordariomycetes</taxon>
        <taxon>Sordariomycetidae</taxon>
        <taxon>Sordariales</taxon>
        <taxon>Diplogelasinosporaceae</taxon>
        <taxon>Diplogelasinospora</taxon>
    </lineage>
</organism>
<dbReference type="AlphaFoldDB" id="A0AAN6S8B8"/>
<keyword evidence="2" id="KW-1185">Reference proteome</keyword>
<gene>
    <name evidence="1" type="ORF">QBC46DRAFT_404961</name>
</gene>
<dbReference type="Proteomes" id="UP001303473">
    <property type="component" value="Unassembled WGS sequence"/>
</dbReference>
<evidence type="ECO:0000313" key="1">
    <source>
        <dbReference type="EMBL" id="KAK3943758.1"/>
    </source>
</evidence>
<sequence>MLGIRVQDIRFELHSESFRARVHTYERHPHVLRTDLISGPCQSLPLVVVLKLHDDRELFEKEERFYKTFESERIPQFYGTTTIDSKPALVLSYIEGTPLDDLDDSYLGSLIDLQTKVLDLMRCLRDSGVILEDYAPRNFILNGEALFVVDFEAWEESPAVQQRWPDDKNLEELLQIRAETIIEKVKDLIESRIRNR</sequence>
<accession>A0AAN6S8B8</accession>
<reference evidence="2" key="1">
    <citation type="journal article" date="2023" name="Mol. Phylogenet. Evol.">
        <title>Genome-scale phylogeny and comparative genomics of the fungal order Sordariales.</title>
        <authorList>
            <person name="Hensen N."/>
            <person name="Bonometti L."/>
            <person name="Westerberg I."/>
            <person name="Brannstrom I.O."/>
            <person name="Guillou S."/>
            <person name="Cros-Aarteil S."/>
            <person name="Calhoun S."/>
            <person name="Haridas S."/>
            <person name="Kuo A."/>
            <person name="Mondo S."/>
            <person name="Pangilinan J."/>
            <person name="Riley R."/>
            <person name="LaButti K."/>
            <person name="Andreopoulos B."/>
            <person name="Lipzen A."/>
            <person name="Chen C."/>
            <person name="Yan M."/>
            <person name="Daum C."/>
            <person name="Ng V."/>
            <person name="Clum A."/>
            <person name="Steindorff A."/>
            <person name="Ohm R.A."/>
            <person name="Martin F."/>
            <person name="Silar P."/>
            <person name="Natvig D.O."/>
            <person name="Lalanne C."/>
            <person name="Gautier V."/>
            <person name="Ament-Velasquez S.L."/>
            <person name="Kruys A."/>
            <person name="Hutchinson M.I."/>
            <person name="Powell A.J."/>
            <person name="Barry K."/>
            <person name="Miller A.N."/>
            <person name="Grigoriev I.V."/>
            <person name="Debuchy R."/>
            <person name="Gladieux P."/>
            <person name="Hiltunen Thoren M."/>
            <person name="Johannesson H."/>
        </authorList>
    </citation>
    <scope>NUCLEOTIDE SEQUENCE [LARGE SCALE GENOMIC DNA]</scope>
    <source>
        <strain evidence="2">CBS 340.73</strain>
    </source>
</reference>
<evidence type="ECO:0000313" key="2">
    <source>
        <dbReference type="Proteomes" id="UP001303473"/>
    </source>
</evidence>
<protein>
    <recommendedName>
        <fullName evidence="3">Protein kinase domain-containing protein</fullName>
    </recommendedName>
</protein>